<dbReference type="InterPro" id="IPR036388">
    <property type="entry name" value="WH-like_DNA-bd_sf"/>
</dbReference>
<feature type="domain" description="IclR-ED" evidence="5">
    <location>
        <begin position="60"/>
        <end position="249"/>
    </location>
</feature>
<dbReference type="GO" id="GO:0003700">
    <property type="term" value="F:DNA-binding transcription factor activity"/>
    <property type="evidence" value="ECO:0007669"/>
    <property type="project" value="TreeGrafter"/>
</dbReference>
<keyword evidence="1" id="KW-0805">Transcription regulation</keyword>
<dbReference type="InterPro" id="IPR050707">
    <property type="entry name" value="HTH_MetabolicPath_Reg"/>
</dbReference>
<evidence type="ECO:0000256" key="3">
    <source>
        <dbReference type="ARBA" id="ARBA00023163"/>
    </source>
</evidence>
<proteinExistence type="predicted"/>
<dbReference type="PANTHER" id="PTHR30136:SF35">
    <property type="entry name" value="HTH-TYPE TRANSCRIPTIONAL REGULATOR RV1719"/>
    <property type="match status" value="1"/>
</dbReference>
<dbReference type="SMART" id="SM00346">
    <property type="entry name" value="HTH_ICLR"/>
    <property type="match status" value="1"/>
</dbReference>
<evidence type="ECO:0000313" key="6">
    <source>
        <dbReference type="EMBL" id="MCQ4813208.1"/>
    </source>
</evidence>
<reference evidence="6 7" key="1">
    <citation type="submission" date="2022-06" db="EMBL/GenBank/DDBJ databases">
        <title>Isolation of gut microbiota from human fecal samples.</title>
        <authorList>
            <person name="Pamer E.G."/>
            <person name="Barat B."/>
            <person name="Waligurski E."/>
            <person name="Medina S."/>
            <person name="Paddock L."/>
            <person name="Mostad J."/>
        </authorList>
    </citation>
    <scope>NUCLEOTIDE SEQUENCE [LARGE SCALE GENOMIC DNA]</scope>
    <source>
        <strain evidence="6 7">DFI.9.90</strain>
    </source>
</reference>
<dbReference type="SUPFAM" id="SSF55781">
    <property type="entry name" value="GAF domain-like"/>
    <property type="match status" value="1"/>
</dbReference>
<dbReference type="InterPro" id="IPR014757">
    <property type="entry name" value="Tscrpt_reg_IclR_C"/>
</dbReference>
<dbReference type="Gene3D" id="3.30.450.40">
    <property type="match status" value="1"/>
</dbReference>
<dbReference type="PANTHER" id="PTHR30136">
    <property type="entry name" value="HELIX-TURN-HELIX TRANSCRIPTIONAL REGULATOR, ICLR FAMILY"/>
    <property type="match status" value="1"/>
</dbReference>
<feature type="domain" description="HTH iclR-type" evidence="4">
    <location>
        <begin position="5"/>
        <end position="66"/>
    </location>
</feature>
<dbReference type="SUPFAM" id="SSF46785">
    <property type="entry name" value="Winged helix' DNA-binding domain"/>
    <property type="match status" value="1"/>
</dbReference>
<keyword evidence="7" id="KW-1185">Reference proteome</keyword>
<evidence type="ECO:0000259" key="4">
    <source>
        <dbReference type="PROSITE" id="PS51077"/>
    </source>
</evidence>
<dbReference type="GO" id="GO:0003677">
    <property type="term" value="F:DNA binding"/>
    <property type="evidence" value="ECO:0007669"/>
    <property type="project" value="UniProtKB-KW"/>
</dbReference>
<dbReference type="Gene3D" id="1.10.10.10">
    <property type="entry name" value="Winged helix-like DNA-binding domain superfamily/Winged helix DNA-binding domain"/>
    <property type="match status" value="1"/>
</dbReference>
<name>A0AAW5K5P4_9BACT</name>
<dbReference type="PROSITE" id="PS51077">
    <property type="entry name" value="HTH_ICLR"/>
    <property type="match status" value="1"/>
</dbReference>
<dbReference type="Proteomes" id="UP001205919">
    <property type="component" value="Unassembled WGS sequence"/>
</dbReference>
<dbReference type="Pfam" id="PF01614">
    <property type="entry name" value="IclR_C"/>
    <property type="match status" value="1"/>
</dbReference>
<dbReference type="InterPro" id="IPR029016">
    <property type="entry name" value="GAF-like_dom_sf"/>
</dbReference>
<sequence>MDQGVAVLRKTIKLMNYIANNDKASGISELSKELDMPKATVHRILNTLCEDNVILKTEEGLYRLGPTVLLWSNGFHLASGIAEMAQPYMRQLRDESKETVHLSVYEHGCAQYADRLNSPQTVVLRWSRLGSALPLYCTAAGRAILAALPQAELDAYLAGAEMTPRTKLTVTSPDRLREMLARFRNQGYAEENQENEENIRCIGAAILNRKNYPVAAISLTAPSFRFTDYDAAIFGAKVAAAARDISSRL</sequence>
<evidence type="ECO:0000259" key="5">
    <source>
        <dbReference type="PROSITE" id="PS51078"/>
    </source>
</evidence>
<gene>
    <name evidence="6" type="ORF">NE630_02070</name>
</gene>
<keyword evidence="3" id="KW-0804">Transcription</keyword>
<dbReference type="InterPro" id="IPR005471">
    <property type="entry name" value="Tscrpt_reg_IclR_N"/>
</dbReference>
<dbReference type="InterPro" id="IPR036390">
    <property type="entry name" value="WH_DNA-bd_sf"/>
</dbReference>
<dbReference type="GO" id="GO:0045892">
    <property type="term" value="P:negative regulation of DNA-templated transcription"/>
    <property type="evidence" value="ECO:0007669"/>
    <property type="project" value="TreeGrafter"/>
</dbReference>
<keyword evidence="2" id="KW-0238">DNA-binding</keyword>
<evidence type="ECO:0000256" key="2">
    <source>
        <dbReference type="ARBA" id="ARBA00023125"/>
    </source>
</evidence>
<dbReference type="PROSITE" id="PS51078">
    <property type="entry name" value="ICLR_ED"/>
    <property type="match status" value="1"/>
</dbReference>
<accession>A0AAW5K5P4</accession>
<evidence type="ECO:0000256" key="1">
    <source>
        <dbReference type="ARBA" id="ARBA00023015"/>
    </source>
</evidence>
<dbReference type="Pfam" id="PF09339">
    <property type="entry name" value="HTH_IclR"/>
    <property type="match status" value="1"/>
</dbReference>
<dbReference type="EMBL" id="JANFYT010000003">
    <property type="protein sequence ID" value="MCQ4813208.1"/>
    <property type="molecule type" value="Genomic_DNA"/>
</dbReference>
<organism evidence="6 7">
    <name type="scientific">Cloacibacillus evryensis</name>
    <dbReference type="NCBI Taxonomy" id="508460"/>
    <lineage>
        <taxon>Bacteria</taxon>
        <taxon>Thermotogati</taxon>
        <taxon>Synergistota</taxon>
        <taxon>Synergistia</taxon>
        <taxon>Synergistales</taxon>
        <taxon>Synergistaceae</taxon>
        <taxon>Cloacibacillus</taxon>
    </lineage>
</organism>
<evidence type="ECO:0000313" key="7">
    <source>
        <dbReference type="Proteomes" id="UP001205919"/>
    </source>
</evidence>
<dbReference type="RefSeq" id="WP_008708889.1">
    <property type="nucleotide sequence ID" value="NZ_CABKQM010000002.1"/>
</dbReference>
<dbReference type="AlphaFoldDB" id="A0AAW5K5P4"/>
<comment type="caution">
    <text evidence="6">The sequence shown here is derived from an EMBL/GenBank/DDBJ whole genome shotgun (WGS) entry which is preliminary data.</text>
</comment>
<protein>
    <submittedName>
        <fullName evidence="6">IclR family transcriptional regulator</fullName>
    </submittedName>
</protein>